<sequence length="411" mass="46299">MSQFTTLGPTNMTGSTTANISFEITTTTLPPPEETPLLTSGNRLMFRDPTSNKLAMEGNMGLVLNESISTVNMQPIEVVPVVAAGIVFGTLVAIGTIATLIFIAVLIRGRRRFAEFPFFVIVWHLTAANVTHMFMVISTIMPVMLLEIGDDTPKREWYIWGSRILDLTEQGALYFTLLITINRFAVFVVPKLLVLFTFARAMILCILTWAYIVFIVTWNVCNGATKNFSKKKLGMEESLLGNNLLSKFFTLSSTVLPFVMLAMYGIIFAVIIKKRSLLSASATSSDRSLLWQALAITLMLELTKLTSMITPYMSETDSWVQWCWTIFNYSTSIMNQMSNPVLFLTMNKMVRSVLRNFFRTSVVEFNSDPSHPQKNDPPVRLSLLQRIGRTLLKSKRMLTGHHPVTRNTWVS</sequence>
<keyword evidence="1" id="KW-0472">Membrane</keyword>
<keyword evidence="1" id="KW-0812">Transmembrane</keyword>
<reference evidence="4" key="1">
    <citation type="submission" date="2016-04" db="UniProtKB">
        <authorList>
            <consortium name="WormBaseParasite"/>
        </authorList>
    </citation>
    <scope>IDENTIFICATION</scope>
</reference>
<feature type="transmembrane region" description="Helical" evidence="1">
    <location>
        <begin position="81"/>
        <end position="106"/>
    </location>
</feature>
<proteinExistence type="predicted"/>
<feature type="transmembrane region" description="Helical" evidence="1">
    <location>
        <begin position="201"/>
        <end position="220"/>
    </location>
</feature>
<keyword evidence="1" id="KW-1133">Transmembrane helix</keyword>
<dbReference type="PANTHER" id="PTHR22718">
    <property type="entry name" value="SERPENTINE RECEPTOR, CLASS X"/>
    <property type="match status" value="1"/>
</dbReference>
<evidence type="ECO:0000256" key="1">
    <source>
        <dbReference type="SAM" id="Phobius"/>
    </source>
</evidence>
<feature type="transmembrane region" description="Helical" evidence="1">
    <location>
        <begin position="172"/>
        <end position="194"/>
    </location>
</feature>
<dbReference type="AlphaFoldDB" id="A0A158R056"/>
<feature type="transmembrane region" description="Helical" evidence="1">
    <location>
        <begin position="118"/>
        <end position="145"/>
    </location>
</feature>
<keyword evidence="3" id="KW-1185">Reference proteome</keyword>
<dbReference type="Gene3D" id="1.20.1070.10">
    <property type="entry name" value="Rhodopsin 7-helix transmembrane proteins"/>
    <property type="match status" value="1"/>
</dbReference>
<dbReference type="EMBL" id="UYSL01020484">
    <property type="protein sequence ID" value="VDL74813.1"/>
    <property type="molecule type" value="Genomic_DNA"/>
</dbReference>
<dbReference type="PANTHER" id="PTHR22718:SF25">
    <property type="entry name" value="G-PROTEIN COUPLED RECEPTORS FAMILY 1 PROFILE DOMAIN-CONTAINING PROTEIN"/>
    <property type="match status" value="1"/>
</dbReference>
<reference evidence="2 3" key="2">
    <citation type="submission" date="2018-11" db="EMBL/GenBank/DDBJ databases">
        <authorList>
            <consortium name="Pathogen Informatics"/>
        </authorList>
    </citation>
    <scope>NUCLEOTIDE SEQUENCE [LARGE SCALE GENOMIC DNA]</scope>
</reference>
<dbReference type="WBParaSite" id="NBR_0001122301-mRNA-1">
    <property type="protein sequence ID" value="NBR_0001122301-mRNA-1"/>
    <property type="gene ID" value="NBR_0001122301"/>
</dbReference>
<accession>A0A158R056</accession>
<organism evidence="4">
    <name type="scientific">Nippostrongylus brasiliensis</name>
    <name type="common">Rat hookworm</name>
    <dbReference type="NCBI Taxonomy" id="27835"/>
    <lineage>
        <taxon>Eukaryota</taxon>
        <taxon>Metazoa</taxon>
        <taxon>Ecdysozoa</taxon>
        <taxon>Nematoda</taxon>
        <taxon>Chromadorea</taxon>
        <taxon>Rhabditida</taxon>
        <taxon>Rhabditina</taxon>
        <taxon>Rhabditomorpha</taxon>
        <taxon>Strongyloidea</taxon>
        <taxon>Heligmosomidae</taxon>
        <taxon>Nippostrongylus</taxon>
    </lineage>
</organism>
<dbReference type="SUPFAM" id="SSF81321">
    <property type="entry name" value="Family A G protein-coupled receptor-like"/>
    <property type="match status" value="1"/>
</dbReference>
<evidence type="ECO:0000313" key="4">
    <source>
        <dbReference type="WBParaSite" id="NBR_0001122301-mRNA-1"/>
    </source>
</evidence>
<feature type="transmembrane region" description="Helical" evidence="1">
    <location>
        <begin position="248"/>
        <end position="272"/>
    </location>
</feature>
<name>A0A158R056_NIPBR</name>
<dbReference type="OMA" id="PFFAIVY"/>
<dbReference type="Proteomes" id="UP000271162">
    <property type="component" value="Unassembled WGS sequence"/>
</dbReference>
<evidence type="ECO:0000313" key="3">
    <source>
        <dbReference type="Proteomes" id="UP000271162"/>
    </source>
</evidence>
<gene>
    <name evidence="2" type="ORF">NBR_LOCUS11224</name>
</gene>
<protein>
    <submittedName>
        <fullName evidence="4">G_PROTEIN_RECEP_F1_2 domain-containing protein</fullName>
    </submittedName>
</protein>
<evidence type="ECO:0000313" key="2">
    <source>
        <dbReference type="EMBL" id="VDL74813.1"/>
    </source>
</evidence>